<dbReference type="InterPro" id="IPR003593">
    <property type="entry name" value="AAA+_ATPase"/>
</dbReference>
<dbReference type="Gene3D" id="3.40.50.300">
    <property type="entry name" value="P-loop containing nucleotide triphosphate hydrolases"/>
    <property type="match status" value="1"/>
</dbReference>
<dbReference type="GO" id="GO:0043565">
    <property type="term" value="F:sequence-specific DNA binding"/>
    <property type="evidence" value="ECO:0007669"/>
    <property type="project" value="InterPro"/>
</dbReference>
<evidence type="ECO:0000256" key="11">
    <source>
        <dbReference type="ARBA" id="ARBA00023159"/>
    </source>
</evidence>
<dbReference type="SMART" id="SM00382">
    <property type="entry name" value="AAA"/>
    <property type="match status" value="1"/>
</dbReference>
<dbReference type="EMBL" id="SIHI01000001">
    <property type="protein sequence ID" value="TWT59150.1"/>
    <property type="molecule type" value="Genomic_DNA"/>
</dbReference>
<dbReference type="PRINTS" id="PR01590">
    <property type="entry name" value="HTHFIS"/>
</dbReference>
<dbReference type="GO" id="GO:0005524">
    <property type="term" value="F:ATP binding"/>
    <property type="evidence" value="ECO:0007669"/>
    <property type="project" value="UniProtKB-KW"/>
</dbReference>
<evidence type="ECO:0000256" key="12">
    <source>
        <dbReference type="ARBA" id="ARBA00023163"/>
    </source>
</evidence>
<feature type="domain" description="Sigma-54 factor interaction" evidence="17">
    <location>
        <begin position="93"/>
        <end position="323"/>
    </location>
</feature>
<evidence type="ECO:0000256" key="16">
    <source>
        <dbReference type="PROSITE-ProRule" id="PRU00169"/>
    </source>
</evidence>
<dbReference type="GO" id="GO:0005737">
    <property type="term" value="C:cytoplasm"/>
    <property type="evidence" value="ECO:0007669"/>
    <property type="project" value="UniProtKB-SubCell"/>
</dbReference>
<name>A0A5C5X896_9PLAN</name>
<dbReference type="InterPro" id="IPR027417">
    <property type="entry name" value="P-loop_NTPase"/>
</dbReference>
<gene>
    <name evidence="19" type="primary">glnG_2</name>
    <name evidence="19" type="ORF">KOR42_25390</name>
</gene>
<evidence type="ECO:0000259" key="17">
    <source>
        <dbReference type="PROSITE" id="PS50045"/>
    </source>
</evidence>
<dbReference type="Pfam" id="PF00158">
    <property type="entry name" value="Sigma54_activat"/>
    <property type="match status" value="1"/>
</dbReference>
<dbReference type="GO" id="GO:0006355">
    <property type="term" value="P:regulation of DNA-templated transcription"/>
    <property type="evidence" value="ECO:0007669"/>
    <property type="project" value="InterPro"/>
</dbReference>
<keyword evidence="12" id="KW-0804">Transcription</keyword>
<dbReference type="Proteomes" id="UP000317243">
    <property type="component" value="Unassembled WGS sequence"/>
</dbReference>
<evidence type="ECO:0000256" key="9">
    <source>
        <dbReference type="ARBA" id="ARBA00023015"/>
    </source>
</evidence>
<dbReference type="Pfam" id="PF25601">
    <property type="entry name" value="AAA_lid_14"/>
    <property type="match status" value="1"/>
</dbReference>
<comment type="subcellular location">
    <subcellularLocation>
        <location evidence="1">Cytoplasm</location>
    </subcellularLocation>
</comment>
<dbReference type="PANTHER" id="PTHR32071:SF95">
    <property type="entry name" value="DNA-BINDING TRANSCRIPTIONAL REGULATOR NTRC"/>
    <property type="match status" value="1"/>
</dbReference>
<evidence type="ECO:0000256" key="2">
    <source>
        <dbReference type="ARBA" id="ARBA00019059"/>
    </source>
</evidence>
<evidence type="ECO:0000256" key="14">
    <source>
        <dbReference type="ARBA" id="ARBA00029881"/>
    </source>
</evidence>
<accession>A0A5C5X896</accession>
<keyword evidence="6" id="KW-0547">Nucleotide-binding</keyword>
<dbReference type="Gene3D" id="1.10.8.60">
    <property type="match status" value="1"/>
</dbReference>
<dbReference type="InterPro" id="IPR002197">
    <property type="entry name" value="HTH_Fis"/>
</dbReference>
<evidence type="ECO:0000256" key="4">
    <source>
        <dbReference type="ARBA" id="ARBA00022491"/>
    </source>
</evidence>
<evidence type="ECO:0000259" key="18">
    <source>
        <dbReference type="PROSITE" id="PS50110"/>
    </source>
</evidence>
<dbReference type="InterPro" id="IPR009057">
    <property type="entry name" value="Homeodomain-like_sf"/>
</dbReference>
<keyword evidence="10" id="KW-0238">DNA-binding</keyword>
<dbReference type="GO" id="GO:0000160">
    <property type="term" value="P:phosphorelay signal transduction system"/>
    <property type="evidence" value="ECO:0007669"/>
    <property type="project" value="UniProtKB-KW"/>
</dbReference>
<dbReference type="FunFam" id="3.40.50.300:FF:000006">
    <property type="entry name" value="DNA-binding transcriptional regulator NtrC"/>
    <property type="match status" value="1"/>
</dbReference>
<evidence type="ECO:0000256" key="1">
    <source>
        <dbReference type="ARBA" id="ARBA00004496"/>
    </source>
</evidence>
<comment type="caution">
    <text evidence="19">The sequence shown here is derived from an EMBL/GenBank/DDBJ whole genome shotgun (WGS) entry which is preliminary data.</text>
</comment>
<evidence type="ECO:0000256" key="13">
    <source>
        <dbReference type="ARBA" id="ARBA00023231"/>
    </source>
</evidence>
<dbReference type="Pfam" id="PF02954">
    <property type="entry name" value="HTH_8"/>
    <property type="match status" value="1"/>
</dbReference>
<evidence type="ECO:0000256" key="8">
    <source>
        <dbReference type="ARBA" id="ARBA00023012"/>
    </source>
</evidence>
<dbReference type="AlphaFoldDB" id="A0A5C5X896"/>
<dbReference type="SUPFAM" id="SSF46689">
    <property type="entry name" value="Homeodomain-like"/>
    <property type="match status" value="1"/>
</dbReference>
<keyword evidence="20" id="KW-1185">Reference proteome</keyword>
<evidence type="ECO:0000256" key="3">
    <source>
        <dbReference type="ARBA" id="ARBA00022490"/>
    </source>
</evidence>
<dbReference type="PANTHER" id="PTHR32071">
    <property type="entry name" value="TRANSCRIPTIONAL REGULATORY PROTEIN"/>
    <property type="match status" value="1"/>
</dbReference>
<dbReference type="InterPro" id="IPR058031">
    <property type="entry name" value="AAA_lid_NorR"/>
</dbReference>
<organism evidence="19 20">
    <name type="scientific">Thalassoglobus neptunius</name>
    <dbReference type="NCBI Taxonomy" id="1938619"/>
    <lineage>
        <taxon>Bacteria</taxon>
        <taxon>Pseudomonadati</taxon>
        <taxon>Planctomycetota</taxon>
        <taxon>Planctomycetia</taxon>
        <taxon>Planctomycetales</taxon>
        <taxon>Planctomycetaceae</taxon>
        <taxon>Thalassoglobus</taxon>
    </lineage>
</organism>
<keyword evidence="5 16" id="KW-0597">Phosphoprotein</keyword>
<evidence type="ECO:0000256" key="5">
    <source>
        <dbReference type="ARBA" id="ARBA00022553"/>
    </source>
</evidence>
<evidence type="ECO:0000256" key="7">
    <source>
        <dbReference type="ARBA" id="ARBA00022840"/>
    </source>
</evidence>
<keyword evidence="8" id="KW-0902">Two-component regulatory system</keyword>
<dbReference type="InterPro" id="IPR025662">
    <property type="entry name" value="Sigma_54_int_dom_ATP-bd_1"/>
</dbReference>
<proteinExistence type="predicted"/>
<evidence type="ECO:0000256" key="10">
    <source>
        <dbReference type="ARBA" id="ARBA00023125"/>
    </source>
</evidence>
<keyword evidence="4" id="KW-0678">Repressor</keyword>
<dbReference type="PROSITE" id="PS50110">
    <property type="entry name" value="RESPONSE_REGULATORY"/>
    <property type="match status" value="1"/>
</dbReference>
<keyword evidence="11" id="KW-0010">Activator</keyword>
<dbReference type="Pfam" id="PF00072">
    <property type="entry name" value="Response_reg"/>
    <property type="match status" value="1"/>
</dbReference>
<dbReference type="Gene3D" id="1.10.10.60">
    <property type="entry name" value="Homeodomain-like"/>
    <property type="match status" value="1"/>
</dbReference>
<reference evidence="19 20" key="1">
    <citation type="submission" date="2019-02" db="EMBL/GenBank/DDBJ databases">
        <title>Deep-cultivation of Planctomycetes and their phenomic and genomic characterization uncovers novel biology.</title>
        <authorList>
            <person name="Wiegand S."/>
            <person name="Jogler M."/>
            <person name="Boedeker C."/>
            <person name="Pinto D."/>
            <person name="Vollmers J."/>
            <person name="Rivas-Marin E."/>
            <person name="Kohn T."/>
            <person name="Peeters S.H."/>
            <person name="Heuer A."/>
            <person name="Rast P."/>
            <person name="Oberbeckmann S."/>
            <person name="Bunk B."/>
            <person name="Jeske O."/>
            <person name="Meyerdierks A."/>
            <person name="Storesund J.E."/>
            <person name="Kallscheuer N."/>
            <person name="Luecker S."/>
            <person name="Lage O.M."/>
            <person name="Pohl T."/>
            <person name="Merkel B.J."/>
            <person name="Hornburger P."/>
            <person name="Mueller R.-W."/>
            <person name="Bruemmer F."/>
            <person name="Labrenz M."/>
            <person name="Spormann A.M."/>
            <person name="Op Den Camp H."/>
            <person name="Overmann J."/>
            <person name="Amann R."/>
            <person name="Jetten M.S.M."/>
            <person name="Mascher T."/>
            <person name="Medema M.H."/>
            <person name="Devos D.P."/>
            <person name="Kaster A.-K."/>
            <person name="Ovreas L."/>
            <person name="Rohde M."/>
            <person name="Galperin M.Y."/>
            <person name="Jogler C."/>
        </authorList>
    </citation>
    <scope>NUCLEOTIDE SEQUENCE [LARGE SCALE GENOMIC DNA]</scope>
    <source>
        <strain evidence="19 20">KOR42</strain>
    </source>
</reference>
<dbReference type="Gene3D" id="3.40.50.2300">
    <property type="match status" value="1"/>
</dbReference>
<sequence length="436" mass="48180">MLDLVLREGSGLSVFRDLQAIDPHVPVIFMTGEADSETAIEAMQMGAYDYIAKPLNLPELEELVDQASRTRQLMSVPVALGVSEETSQSRDLMIGRSPQMLDVFKAIGRVSSQNVPILVTGESGTGKELVARAIFQHSDRSNRPFVEVNCAALPDSLLESELFGHEKGAFTGADKRRIGKFEQCDGGTIFLDEIGDMAPVVQAKVLRLLQEQRFERVGGNEILQTNVRIVAATNRDLEKMVEEGEFRSDLLYRLNGVTIHLPPLRDRGDDVKLLLRHFLTEAIQELGFSTIEGISADALQHLLDYSWPGNIRELRSVIRQAVLNSTGTVIAPAFLPSFVRGGEPVAKTNEKGDPSVDLEEFVSRRLKSGSTNLYAESLEMMERYLMTRVLQETGGNQSRAAEILGITRGKIRDRIANFGINVSKNVTMETDDDSSS</sequence>
<feature type="modified residue" description="4-aspartylphosphate" evidence="16">
    <location>
        <position position="3"/>
    </location>
</feature>
<dbReference type="InterPro" id="IPR002078">
    <property type="entry name" value="Sigma_54_int"/>
</dbReference>
<dbReference type="SUPFAM" id="SSF52540">
    <property type="entry name" value="P-loop containing nucleoside triphosphate hydrolases"/>
    <property type="match status" value="1"/>
</dbReference>
<evidence type="ECO:0000313" key="20">
    <source>
        <dbReference type="Proteomes" id="UP000317243"/>
    </source>
</evidence>
<evidence type="ECO:0000256" key="15">
    <source>
        <dbReference type="ARBA" id="ARBA00031910"/>
    </source>
</evidence>
<dbReference type="SUPFAM" id="SSF52172">
    <property type="entry name" value="CheY-like"/>
    <property type="match status" value="1"/>
</dbReference>
<evidence type="ECO:0000313" key="19">
    <source>
        <dbReference type="EMBL" id="TWT59150.1"/>
    </source>
</evidence>
<dbReference type="InterPro" id="IPR001789">
    <property type="entry name" value="Sig_transdc_resp-reg_receiver"/>
</dbReference>
<keyword evidence="13" id="KW-0535">Nitrogen fixation</keyword>
<dbReference type="PROSITE" id="PS00675">
    <property type="entry name" value="SIGMA54_INTERACT_1"/>
    <property type="match status" value="1"/>
</dbReference>
<keyword evidence="7" id="KW-0067">ATP-binding</keyword>
<dbReference type="InterPro" id="IPR011006">
    <property type="entry name" value="CheY-like_superfamily"/>
</dbReference>
<protein>
    <recommendedName>
        <fullName evidence="2">DNA-binding transcriptional regulator NtrC</fullName>
    </recommendedName>
    <alternativeName>
        <fullName evidence="14">Nitrogen regulation protein NR(I)</fullName>
    </alternativeName>
    <alternativeName>
        <fullName evidence="15">Nitrogen regulator I</fullName>
    </alternativeName>
</protein>
<keyword evidence="3" id="KW-0963">Cytoplasm</keyword>
<feature type="domain" description="Response regulatory" evidence="18">
    <location>
        <begin position="1"/>
        <end position="68"/>
    </location>
</feature>
<evidence type="ECO:0000256" key="6">
    <source>
        <dbReference type="ARBA" id="ARBA00022741"/>
    </source>
</evidence>
<dbReference type="CDD" id="cd00009">
    <property type="entry name" value="AAA"/>
    <property type="match status" value="1"/>
</dbReference>
<keyword evidence="9" id="KW-0805">Transcription regulation</keyword>
<dbReference type="PROSITE" id="PS50045">
    <property type="entry name" value="SIGMA54_INTERACT_4"/>
    <property type="match status" value="1"/>
</dbReference>